<sequence length="486" mass="53373">MRTAYILPIVSILTITTSAYALTVTPISYYTTVEPGTYDMINFHITNDANQSVNVTIIVDPELQGKVSFSSTSFTIPANSTKTITAVISRNQPMEGNIYINNITIPIKVNQTQQQPQPQSNFSIIPPQPVAGKNIIVLIPEDEDTTGYIYILNSNNAYLITISDGVGSVHLEKDDYGTAIINVKGQTKTISILPPHVDNLYIDFPSSIKTGDNITFTVYADGDPVSAKLKFDGADSFVVKTNSFGKATVKFRKAGNYTVTVSYFDNIVIKSFTVFSKPLEIQLPSEINTGTAIQIKTEPNAQVTIKKDETSWSYTANADGVCFFTPPFTGRYTVTAKTEDKEGSATFTVKTDTRIVATGIDGGQISKLKEGDIVILQILDSEDKPVLGSEIDVYVDGVFYKSLTTIGGTVVWKVDKFGQTYEFRFNPNNDEYLSSALTLMGEKQLDYFPVAIAGVIIAGAVGIYVAYQKGWLKFEFSKNKSYKDLF</sequence>
<keyword evidence="1" id="KW-1133">Transmembrane helix</keyword>
<gene>
    <name evidence="3" type="ORF">ENL41_00465</name>
</gene>
<dbReference type="EMBL" id="DRTV01000035">
    <property type="protein sequence ID" value="HHF57880.1"/>
    <property type="molecule type" value="Genomic_DNA"/>
</dbReference>
<keyword evidence="1" id="KW-0472">Membrane</keyword>
<dbReference type="InterPro" id="IPR035986">
    <property type="entry name" value="PKD_dom_sf"/>
</dbReference>
<evidence type="ECO:0000256" key="2">
    <source>
        <dbReference type="SAM" id="SignalP"/>
    </source>
</evidence>
<feature type="transmembrane region" description="Helical" evidence="1">
    <location>
        <begin position="447"/>
        <end position="467"/>
    </location>
</feature>
<keyword evidence="1" id="KW-0812">Transmembrane</keyword>
<accession>A0A7C5I488</accession>
<protein>
    <submittedName>
        <fullName evidence="3">Uncharacterized protein</fullName>
    </submittedName>
</protein>
<keyword evidence="2" id="KW-0732">Signal</keyword>
<dbReference type="AlphaFoldDB" id="A0A7C5I488"/>
<name>A0A7C5I488_UNCW3</name>
<organism evidence="3">
    <name type="scientific">candidate division WOR-3 bacterium</name>
    <dbReference type="NCBI Taxonomy" id="2052148"/>
    <lineage>
        <taxon>Bacteria</taxon>
        <taxon>Bacteria division WOR-3</taxon>
    </lineage>
</organism>
<dbReference type="Gene3D" id="2.60.40.10">
    <property type="entry name" value="Immunoglobulins"/>
    <property type="match status" value="1"/>
</dbReference>
<evidence type="ECO:0000313" key="3">
    <source>
        <dbReference type="EMBL" id="HHF57880.1"/>
    </source>
</evidence>
<evidence type="ECO:0000256" key="1">
    <source>
        <dbReference type="SAM" id="Phobius"/>
    </source>
</evidence>
<proteinExistence type="predicted"/>
<dbReference type="InterPro" id="IPR013783">
    <property type="entry name" value="Ig-like_fold"/>
</dbReference>
<feature type="chain" id="PRO_5027663959" evidence="2">
    <location>
        <begin position="22"/>
        <end position="486"/>
    </location>
</feature>
<reference evidence="3" key="1">
    <citation type="journal article" date="2020" name="mSystems">
        <title>Genome- and Community-Level Interaction Insights into Carbon Utilization and Element Cycling Functions of Hydrothermarchaeota in Hydrothermal Sediment.</title>
        <authorList>
            <person name="Zhou Z."/>
            <person name="Liu Y."/>
            <person name="Xu W."/>
            <person name="Pan J."/>
            <person name="Luo Z.H."/>
            <person name="Li M."/>
        </authorList>
    </citation>
    <scope>NUCLEOTIDE SEQUENCE [LARGE SCALE GENOMIC DNA]</scope>
    <source>
        <strain evidence="3">HyVt-94</strain>
    </source>
</reference>
<feature type="signal peptide" evidence="2">
    <location>
        <begin position="1"/>
        <end position="21"/>
    </location>
</feature>
<dbReference type="Proteomes" id="UP000886014">
    <property type="component" value="Unassembled WGS sequence"/>
</dbReference>
<comment type="caution">
    <text evidence="3">The sequence shown here is derived from an EMBL/GenBank/DDBJ whole genome shotgun (WGS) entry which is preliminary data.</text>
</comment>
<dbReference type="SUPFAM" id="SSF49299">
    <property type="entry name" value="PKD domain"/>
    <property type="match status" value="1"/>
</dbReference>